<protein>
    <submittedName>
        <fullName evidence="2">MarR family winged helix-turn-helix transcriptional regulator</fullName>
    </submittedName>
</protein>
<organism evidence="2 3">
    <name type="scientific">Saccharothrix lopnurensis</name>
    <dbReference type="NCBI Taxonomy" id="1670621"/>
    <lineage>
        <taxon>Bacteria</taxon>
        <taxon>Bacillati</taxon>
        <taxon>Actinomycetota</taxon>
        <taxon>Actinomycetes</taxon>
        <taxon>Pseudonocardiales</taxon>
        <taxon>Pseudonocardiaceae</taxon>
        <taxon>Saccharothrix</taxon>
    </lineage>
</organism>
<gene>
    <name evidence="2" type="ORF">ACFP3R_22630</name>
</gene>
<accession>A0ABW1PAG1</accession>
<evidence type="ECO:0000313" key="2">
    <source>
        <dbReference type="EMBL" id="MFC6092075.1"/>
    </source>
</evidence>
<dbReference type="Proteomes" id="UP001596220">
    <property type="component" value="Unassembled WGS sequence"/>
</dbReference>
<dbReference type="InterPro" id="IPR036390">
    <property type="entry name" value="WH_DNA-bd_sf"/>
</dbReference>
<dbReference type="Gene3D" id="1.10.10.10">
    <property type="entry name" value="Winged helix-like DNA-binding domain superfamily/Winged helix DNA-binding domain"/>
    <property type="match status" value="1"/>
</dbReference>
<sequence>MARIGWEVHEPLTRGSTLSVHATWSGLRALHHRINANLERALQRRFHFGLSEFAALSALVRAPDGGLRMQELTEVVGLNQSSVSRLVARLEQSGLTGRELCETDRRGVYSCITPAGREVQAAAATFFDETLETIFTEVSRDPELGPMLAKVRA</sequence>
<dbReference type="EMBL" id="JBHSQO010000024">
    <property type="protein sequence ID" value="MFC6092075.1"/>
    <property type="molecule type" value="Genomic_DNA"/>
</dbReference>
<dbReference type="InterPro" id="IPR036388">
    <property type="entry name" value="WH-like_DNA-bd_sf"/>
</dbReference>
<dbReference type="SMART" id="SM00347">
    <property type="entry name" value="HTH_MARR"/>
    <property type="match status" value="1"/>
</dbReference>
<comment type="caution">
    <text evidence="2">The sequence shown here is derived from an EMBL/GenBank/DDBJ whole genome shotgun (WGS) entry which is preliminary data.</text>
</comment>
<dbReference type="RefSeq" id="WP_380638368.1">
    <property type="nucleotide sequence ID" value="NZ_JBHSQO010000024.1"/>
</dbReference>
<dbReference type="PANTHER" id="PTHR33164:SF99">
    <property type="entry name" value="MARR FAMILY REGULATORY PROTEIN"/>
    <property type="match status" value="1"/>
</dbReference>
<dbReference type="Pfam" id="PF12802">
    <property type="entry name" value="MarR_2"/>
    <property type="match status" value="1"/>
</dbReference>
<dbReference type="SUPFAM" id="SSF46785">
    <property type="entry name" value="Winged helix' DNA-binding domain"/>
    <property type="match status" value="1"/>
</dbReference>
<evidence type="ECO:0000259" key="1">
    <source>
        <dbReference type="PROSITE" id="PS50995"/>
    </source>
</evidence>
<dbReference type="InterPro" id="IPR000835">
    <property type="entry name" value="HTH_MarR-typ"/>
</dbReference>
<name>A0ABW1PAG1_9PSEU</name>
<evidence type="ECO:0000313" key="3">
    <source>
        <dbReference type="Proteomes" id="UP001596220"/>
    </source>
</evidence>
<proteinExistence type="predicted"/>
<reference evidence="3" key="1">
    <citation type="journal article" date="2019" name="Int. J. Syst. Evol. Microbiol.">
        <title>The Global Catalogue of Microorganisms (GCM) 10K type strain sequencing project: providing services to taxonomists for standard genome sequencing and annotation.</title>
        <authorList>
            <consortium name="The Broad Institute Genomics Platform"/>
            <consortium name="The Broad Institute Genome Sequencing Center for Infectious Disease"/>
            <person name="Wu L."/>
            <person name="Ma J."/>
        </authorList>
    </citation>
    <scope>NUCLEOTIDE SEQUENCE [LARGE SCALE GENOMIC DNA]</scope>
    <source>
        <strain evidence="3">CGMCC 4.7246</strain>
    </source>
</reference>
<dbReference type="PRINTS" id="PR00598">
    <property type="entry name" value="HTHMARR"/>
</dbReference>
<dbReference type="PROSITE" id="PS50995">
    <property type="entry name" value="HTH_MARR_2"/>
    <property type="match status" value="1"/>
</dbReference>
<dbReference type="PANTHER" id="PTHR33164">
    <property type="entry name" value="TRANSCRIPTIONAL REGULATOR, MARR FAMILY"/>
    <property type="match status" value="1"/>
</dbReference>
<dbReference type="InterPro" id="IPR039422">
    <property type="entry name" value="MarR/SlyA-like"/>
</dbReference>
<feature type="domain" description="HTH marR-type" evidence="1">
    <location>
        <begin position="1"/>
        <end position="153"/>
    </location>
</feature>
<keyword evidence="3" id="KW-1185">Reference proteome</keyword>